<feature type="compositionally biased region" description="Polar residues" evidence="1">
    <location>
        <begin position="16"/>
        <end position="25"/>
    </location>
</feature>
<comment type="caution">
    <text evidence="2">The sequence shown here is derived from an EMBL/GenBank/DDBJ whole genome shotgun (WGS) entry which is preliminary data.</text>
</comment>
<feature type="region of interest" description="Disordered" evidence="1">
    <location>
        <begin position="389"/>
        <end position="409"/>
    </location>
</feature>
<organism evidence="2 3">
    <name type="scientific">Caenorhabditis nigoni</name>
    <dbReference type="NCBI Taxonomy" id="1611254"/>
    <lineage>
        <taxon>Eukaryota</taxon>
        <taxon>Metazoa</taxon>
        <taxon>Ecdysozoa</taxon>
        <taxon>Nematoda</taxon>
        <taxon>Chromadorea</taxon>
        <taxon>Rhabditida</taxon>
        <taxon>Rhabditina</taxon>
        <taxon>Rhabditomorpha</taxon>
        <taxon>Rhabditoidea</taxon>
        <taxon>Rhabditidae</taxon>
        <taxon>Peloderinae</taxon>
        <taxon>Caenorhabditis</taxon>
    </lineage>
</organism>
<name>A0A2G5T2J4_9PELO</name>
<feature type="compositionally biased region" description="Polar residues" evidence="1">
    <location>
        <begin position="150"/>
        <end position="166"/>
    </location>
</feature>
<feature type="compositionally biased region" description="Polar residues" evidence="1">
    <location>
        <begin position="194"/>
        <end position="230"/>
    </location>
</feature>
<proteinExistence type="predicted"/>
<feature type="compositionally biased region" description="Basic and acidic residues" evidence="1">
    <location>
        <begin position="389"/>
        <end position="400"/>
    </location>
</feature>
<feature type="compositionally biased region" description="Basic residues" evidence="1">
    <location>
        <begin position="1"/>
        <end position="13"/>
    </location>
</feature>
<sequence length="532" mass="58250">MKKKKKKGKKQGRQRTSWSKSVPNHENNEFGALHERVFNSEVTVTTEINTMLPSKANDNKNMRKQTSIAEGSSSISPTLPAGGMRDGIQQAYQCQSVTYRRGEHHYSKKTLTARVQEKRKEVASGQKSLDLNIIRAHLAKIEQKGKAGSESGNVPRTAPVNSTGNGPQAPDDSTRPSMLIGSSSNPNPSEAAATGNQVTSPACRGNTNRHATDGNRSPSQSQRAAPTPNVRQLNSEINNQSNIIKAPAPCFNFTPTDATVGKNAGENVSIYTPSYRNEIEYDAPQAPATYSNSPLSTSPNHIDESIERIVRGEETRVTRVRRRYRRWIPRQHQIENVPQTLPKPQVFTLRRDVPAEKGTATSSNIAPSDELQTYVPSENNQLDARVIEERGSGSRTDTSELRSSTNRMGESVDRNAHLLRNVEDSSAMNAPVGIYDDFSQASTSSLSNSFATDGVTHGATLSIPPPPRMIESIMKKVSNEMKNREESGSLDFGPIQVKLTATGKELDDTIAFLNNLKAQLESAKQGASFQQL</sequence>
<feature type="region of interest" description="Disordered" evidence="1">
    <location>
        <begin position="1"/>
        <end position="35"/>
    </location>
</feature>
<reference evidence="3" key="1">
    <citation type="submission" date="2017-10" db="EMBL/GenBank/DDBJ databases">
        <title>Rapid genome shrinkage in a self-fertile nematode reveals novel sperm competition proteins.</title>
        <authorList>
            <person name="Yin D."/>
            <person name="Schwarz E.M."/>
            <person name="Thomas C.G."/>
            <person name="Felde R.L."/>
            <person name="Korf I.F."/>
            <person name="Cutter A.D."/>
            <person name="Schartner C.M."/>
            <person name="Ralston E.J."/>
            <person name="Meyer B.J."/>
            <person name="Haag E.S."/>
        </authorList>
    </citation>
    <scope>NUCLEOTIDE SEQUENCE [LARGE SCALE GENOMIC DNA]</scope>
    <source>
        <strain evidence="3">JU1422</strain>
    </source>
</reference>
<dbReference type="Proteomes" id="UP000230233">
    <property type="component" value="Chromosome X"/>
</dbReference>
<gene>
    <name evidence="2" type="primary">Cnig_chr_X.g26200</name>
    <name evidence="2" type="ORF">B9Z55_026200</name>
</gene>
<dbReference type="AlphaFoldDB" id="A0A2G5T2J4"/>
<dbReference type="EMBL" id="PDUG01000006">
    <property type="protein sequence ID" value="PIC21321.1"/>
    <property type="molecule type" value="Genomic_DNA"/>
</dbReference>
<keyword evidence="3" id="KW-1185">Reference proteome</keyword>
<evidence type="ECO:0000256" key="1">
    <source>
        <dbReference type="SAM" id="MobiDB-lite"/>
    </source>
</evidence>
<feature type="compositionally biased region" description="Basic and acidic residues" evidence="1">
    <location>
        <begin position="26"/>
        <end position="35"/>
    </location>
</feature>
<feature type="region of interest" description="Disordered" evidence="1">
    <location>
        <begin position="144"/>
        <end position="230"/>
    </location>
</feature>
<evidence type="ECO:0000313" key="2">
    <source>
        <dbReference type="EMBL" id="PIC21321.1"/>
    </source>
</evidence>
<protein>
    <submittedName>
        <fullName evidence="2">Uncharacterized protein</fullName>
    </submittedName>
</protein>
<evidence type="ECO:0000313" key="3">
    <source>
        <dbReference type="Proteomes" id="UP000230233"/>
    </source>
</evidence>
<accession>A0A2G5T2J4</accession>